<dbReference type="SUPFAM" id="SSF101898">
    <property type="entry name" value="NHL repeat"/>
    <property type="match status" value="1"/>
</dbReference>
<sequence length="350" mass="39108">MKKRILLVAVLQLFMVFNSCSSDSGSEDPVTTDDLQKGEIKADFIARYSPDDFVINNDDTAFFVGQSSNDKDYIIKFQKIDKNGNLTLLKGITNINLLSSRLAVTPTGDFLIIAYNDESEGDKIFRFENNYTDINLFYIMKPISSPFASKIKLTAITENNDNTYFVFDQGNRHIKRFVPELNTDVFVAGSGKNAIVDGAGLDAGFGSVSKIISHNNALYLIDNLYSENTLASSNLRKLEYVNNQWKVSTLLSTTVTNDAFRDIIFDSKNDLLVLKGKGIYKLNLLDNTLSLFKDGEIKVAAFGKNSSTNITVDFSSLKSFKIKNNDLYLVTTTDFIKISDFQTKFAAVEK</sequence>
<proteinExistence type="predicted"/>
<keyword evidence="3" id="KW-1185">Reference proteome</keyword>
<reference evidence="2 3" key="1">
    <citation type="journal article" date="2018" name="Int. J. Syst. Evol. Microbiol.">
        <title>Flavobacterium chryseum sp. nov. and Flavobacterium psychroterrae sp. nov., novel environmental bacteria isolated from Antarctica.</title>
        <authorList>
            <person name="Kralova S."/>
            <person name="Svec P."/>
            <person name="Busse H.J."/>
            <person name="Stankova E."/>
            <person name="Vaczi P."/>
            <person name="Sedlacek I."/>
        </authorList>
    </citation>
    <scope>NUCLEOTIDE SEQUENCE [LARGE SCALE GENOMIC DNA]</scope>
    <source>
        <strain evidence="2 3">CCM 8827</strain>
    </source>
</reference>
<name>A0ABS5PFH1_9FLAO</name>
<evidence type="ECO:0000313" key="3">
    <source>
        <dbReference type="Proteomes" id="UP000722625"/>
    </source>
</evidence>
<dbReference type="Gene3D" id="2.120.10.30">
    <property type="entry name" value="TolB, C-terminal domain"/>
    <property type="match status" value="1"/>
</dbReference>
<dbReference type="Proteomes" id="UP000722625">
    <property type="component" value="Unassembled WGS sequence"/>
</dbReference>
<protein>
    <recommendedName>
        <fullName evidence="4">Quinoprotein amine dehydrogenase</fullName>
    </recommendedName>
</protein>
<organism evidence="2 3">
    <name type="scientific">Flavobacterium psychroterrae</name>
    <dbReference type="NCBI Taxonomy" id="2133767"/>
    <lineage>
        <taxon>Bacteria</taxon>
        <taxon>Pseudomonadati</taxon>
        <taxon>Bacteroidota</taxon>
        <taxon>Flavobacteriia</taxon>
        <taxon>Flavobacteriales</taxon>
        <taxon>Flavobacteriaceae</taxon>
        <taxon>Flavobacterium</taxon>
    </lineage>
</organism>
<dbReference type="RefSeq" id="WP_213304488.1">
    <property type="nucleotide sequence ID" value="NZ_JAGYVZ010000019.1"/>
</dbReference>
<evidence type="ECO:0000313" key="2">
    <source>
        <dbReference type="EMBL" id="MBS7233042.1"/>
    </source>
</evidence>
<keyword evidence="1" id="KW-0732">Signal</keyword>
<feature type="chain" id="PRO_5045993831" description="Quinoprotein amine dehydrogenase" evidence="1">
    <location>
        <begin position="22"/>
        <end position="350"/>
    </location>
</feature>
<comment type="caution">
    <text evidence="2">The sequence shown here is derived from an EMBL/GenBank/DDBJ whole genome shotgun (WGS) entry which is preliminary data.</text>
</comment>
<gene>
    <name evidence="2" type="ORF">KHA90_18630</name>
</gene>
<feature type="signal peptide" evidence="1">
    <location>
        <begin position="1"/>
        <end position="21"/>
    </location>
</feature>
<evidence type="ECO:0008006" key="4">
    <source>
        <dbReference type="Google" id="ProtNLM"/>
    </source>
</evidence>
<dbReference type="InterPro" id="IPR011042">
    <property type="entry name" value="6-blade_b-propeller_TolB-like"/>
</dbReference>
<dbReference type="EMBL" id="JAGYVZ010000019">
    <property type="protein sequence ID" value="MBS7233042.1"/>
    <property type="molecule type" value="Genomic_DNA"/>
</dbReference>
<accession>A0ABS5PFH1</accession>
<evidence type="ECO:0000256" key="1">
    <source>
        <dbReference type="SAM" id="SignalP"/>
    </source>
</evidence>